<dbReference type="RefSeq" id="WP_180285679.1">
    <property type="nucleotide sequence ID" value="NZ_JABFDB010000032.1"/>
</dbReference>
<comment type="caution">
    <text evidence="2">The sequence shown here is derived from an EMBL/GenBank/DDBJ whole genome shotgun (WGS) entry which is preliminary data.</text>
</comment>
<feature type="signal peptide" evidence="1">
    <location>
        <begin position="1"/>
        <end position="22"/>
    </location>
</feature>
<evidence type="ECO:0000313" key="2">
    <source>
        <dbReference type="EMBL" id="NYZ23908.1"/>
    </source>
</evidence>
<protein>
    <submittedName>
        <fullName evidence="2">DUF4198 domain-containing protein</fullName>
    </submittedName>
</protein>
<reference evidence="2 3" key="1">
    <citation type="submission" date="2020-05" db="EMBL/GenBank/DDBJ databases">
        <title>Azospirillum oleiclasticum sp. nov, a nitrogen-fixing and heavy crude oil-emulsifying bacterium isolated from the crude oil of Yumen Oilfield.</title>
        <authorList>
            <person name="Wu D."/>
            <person name="Cai M."/>
            <person name="Zhang X."/>
        </authorList>
    </citation>
    <scope>NUCLEOTIDE SEQUENCE [LARGE SCALE GENOMIC DNA]</scope>
    <source>
        <strain evidence="2 3">ROY-1-1-2</strain>
    </source>
</reference>
<evidence type="ECO:0000313" key="3">
    <source>
        <dbReference type="Proteomes" id="UP000584642"/>
    </source>
</evidence>
<gene>
    <name evidence="2" type="ORF">HND93_29755</name>
</gene>
<sequence>MPKKIAALALALTVALPLTAEAHRAWMLPSATVLSGKDPWVTVDAAVSNDLFYFEHFPLQLDGLAVMAPDGSPVKTENASTGRYRSTFDVHLTQPGTYKMAVAGDNLFASYKLDGQQKRWRGTPDKLADIPANATDLKIRHSQRRLEVFVTAGKPSDGVLKPTGKGLELVPVTHPNDLFAGESARFTLLLDGRPASGIEVEVVPGGNRYRTKLNDMTVKTDDTGGFAVTWPEPGMYWLSADVTDTNPSVPQASERTASYTVTLEVLPQ</sequence>
<evidence type="ECO:0000256" key="1">
    <source>
        <dbReference type="SAM" id="SignalP"/>
    </source>
</evidence>
<name>A0ABX2TI27_9PROT</name>
<dbReference type="InterPro" id="IPR019613">
    <property type="entry name" value="DUF4198"/>
</dbReference>
<keyword evidence="3" id="KW-1185">Reference proteome</keyword>
<dbReference type="Proteomes" id="UP000584642">
    <property type="component" value="Unassembled WGS sequence"/>
</dbReference>
<dbReference type="Pfam" id="PF10670">
    <property type="entry name" value="DUF4198"/>
    <property type="match status" value="1"/>
</dbReference>
<proteinExistence type="predicted"/>
<feature type="chain" id="PRO_5047190586" evidence="1">
    <location>
        <begin position="23"/>
        <end position="268"/>
    </location>
</feature>
<dbReference type="EMBL" id="JABFDB010000032">
    <property type="protein sequence ID" value="NYZ23908.1"/>
    <property type="molecule type" value="Genomic_DNA"/>
</dbReference>
<keyword evidence="1" id="KW-0732">Signal</keyword>
<accession>A0ABX2TI27</accession>
<organism evidence="2 3">
    <name type="scientific">Azospirillum oleiclasticum</name>
    <dbReference type="NCBI Taxonomy" id="2735135"/>
    <lineage>
        <taxon>Bacteria</taxon>
        <taxon>Pseudomonadati</taxon>
        <taxon>Pseudomonadota</taxon>
        <taxon>Alphaproteobacteria</taxon>
        <taxon>Rhodospirillales</taxon>
        <taxon>Azospirillaceae</taxon>
        <taxon>Azospirillum</taxon>
    </lineage>
</organism>